<feature type="compositionally biased region" description="Low complexity" evidence="1">
    <location>
        <begin position="94"/>
        <end position="103"/>
    </location>
</feature>
<comment type="caution">
    <text evidence="3">The sequence shown here is derived from an EMBL/GenBank/DDBJ whole genome shotgun (WGS) entry which is preliminary data.</text>
</comment>
<dbReference type="InterPro" id="IPR027417">
    <property type="entry name" value="P-loop_NTPase"/>
</dbReference>
<feature type="compositionally biased region" description="Low complexity" evidence="1">
    <location>
        <begin position="37"/>
        <end position="86"/>
    </location>
</feature>
<dbReference type="InterPro" id="IPR051162">
    <property type="entry name" value="T4SS_component"/>
</dbReference>
<accession>A0A3N2D0B6</accession>
<proteinExistence type="predicted"/>
<evidence type="ECO:0000313" key="3">
    <source>
        <dbReference type="EMBL" id="ROR93220.1"/>
    </source>
</evidence>
<dbReference type="SUPFAM" id="SSF52540">
    <property type="entry name" value="P-loop containing nucleoside triphosphate hydrolases"/>
    <property type="match status" value="1"/>
</dbReference>
<feature type="compositionally biased region" description="Basic and acidic residues" evidence="1">
    <location>
        <begin position="627"/>
        <end position="666"/>
    </location>
</feature>
<name>A0A3N2D0B6_9MICO</name>
<keyword evidence="4" id="KW-1185">Reference proteome</keyword>
<evidence type="ECO:0000259" key="2">
    <source>
        <dbReference type="Pfam" id="PF05872"/>
    </source>
</evidence>
<dbReference type="Pfam" id="PF05872">
    <property type="entry name" value="HerA_C"/>
    <property type="match status" value="1"/>
</dbReference>
<dbReference type="RefSeq" id="WP_123740211.1">
    <property type="nucleotide sequence ID" value="NZ_RKHQ01000002.1"/>
</dbReference>
<organism evidence="3 4">
    <name type="scientific">Salana multivorans</name>
    <dbReference type="NCBI Taxonomy" id="120377"/>
    <lineage>
        <taxon>Bacteria</taxon>
        <taxon>Bacillati</taxon>
        <taxon>Actinomycetota</taxon>
        <taxon>Actinomycetes</taxon>
        <taxon>Micrococcales</taxon>
        <taxon>Beutenbergiaceae</taxon>
        <taxon>Salana</taxon>
    </lineage>
</organism>
<dbReference type="PANTHER" id="PTHR30121">
    <property type="entry name" value="UNCHARACTERIZED PROTEIN YJGR-RELATED"/>
    <property type="match status" value="1"/>
</dbReference>
<dbReference type="EMBL" id="RKHQ01000002">
    <property type="protein sequence ID" value="ROR93220.1"/>
    <property type="molecule type" value="Genomic_DNA"/>
</dbReference>
<feature type="region of interest" description="Disordered" evidence="1">
    <location>
        <begin position="627"/>
        <end position="694"/>
    </location>
</feature>
<dbReference type="OrthoDB" id="9758751at2"/>
<feature type="region of interest" description="Disordered" evidence="1">
    <location>
        <begin position="37"/>
        <end position="165"/>
    </location>
</feature>
<protein>
    <recommendedName>
        <fullName evidence="2">Helicase HerA-like C-terminal domain-containing protein</fullName>
    </recommendedName>
</protein>
<evidence type="ECO:0000313" key="4">
    <source>
        <dbReference type="Proteomes" id="UP000275356"/>
    </source>
</evidence>
<feature type="domain" description="Helicase HerA-like C-terminal" evidence="2">
    <location>
        <begin position="193"/>
        <end position="709"/>
    </location>
</feature>
<feature type="compositionally biased region" description="Low complexity" evidence="1">
    <location>
        <begin position="139"/>
        <end position="158"/>
    </location>
</feature>
<dbReference type="Proteomes" id="UP000275356">
    <property type="component" value="Unassembled WGS sequence"/>
</dbReference>
<dbReference type="InterPro" id="IPR033186">
    <property type="entry name" value="HerA_C"/>
</dbReference>
<reference evidence="3 4" key="1">
    <citation type="submission" date="2018-11" db="EMBL/GenBank/DDBJ databases">
        <title>Sequencing the genomes of 1000 actinobacteria strains.</title>
        <authorList>
            <person name="Klenk H.-P."/>
        </authorList>
    </citation>
    <scope>NUCLEOTIDE SEQUENCE [LARGE SCALE GENOMIC DNA]</scope>
    <source>
        <strain evidence="3 4">DSM 13521</strain>
    </source>
</reference>
<sequence>MTVPTPEELARLRADAAAAEAAAAEAKAAAARAALAAAEAAAASSATSAGTEVGATTGADDAHAGGTAATTGGTTTTGGADESAGAPGVTATDEATGAVVPAPEEAESSAEQEPTASEPTDAPAGEVSVAPAPTPGKEPAAVQDPAAAASPTAAAPEPSTGQEDLTGYPAEVANAYAFPGTMPLGALLVDGTPEPRAQVGLALGMLNRHGLVAGATGTGKTRTLQVMAEGASTAGIPVFLADIKGDLSGLVEPGTASEKLLARTSSLGQDWQATGFPVEFYTLGGLGTGVPIRTTVTEFGPLLLSKVLGLNATQESSLGLIFHWADTRGLALLDLKDLQATIAYLTSDEGKNELKGIGGVSTATAGVILREIVALQAQGADAFFGEPAFAVSELLRVAPDGRGVISCLELPAVADRPAMFSTFLMWLLAELYGELPEVGDLDKPKLVFFFDEAHLLFNDASKDFLAEVVKTVRLIRSKGVGVFFITQTPQDVPADVLAQLGNRVQHALRAFTPQDAAALRAAVRTYPTSPYDLEKLLTSLGTGEAVVTVMSEKGAPTPVAWTRMRAPEASMEPADASRVEAVVASSPVQARYGTAIDNESAYEILQRRFAEQEAAQAAEDARVAAEKAAAEHAKTAEKEAREAEKVAKERAREMERMRKELEREAKTSAGSSRSSSRTSKSSGASALDNFLKSAGTQLGREITRSIFGTRRR</sequence>
<dbReference type="Gene3D" id="3.40.50.300">
    <property type="entry name" value="P-loop containing nucleotide triphosphate hydrolases"/>
    <property type="match status" value="2"/>
</dbReference>
<dbReference type="AlphaFoldDB" id="A0A3N2D0B6"/>
<dbReference type="PANTHER" id="PTHR30121:SF6">
    <property type="entry name" value="SLR6007 PROTEIN"/>
    <property type="match status" value="1"/>
</dbReference>
<evidence type="ECO:0000256" key="1">
    <source>
        <dbReference type="SAM" id="MobiDB-lite"/>
    </source>
</evidence>
<gene>
    <name evidence="3" type="ORF">EDD28_2628</name>
</gene>
<feature type="compositionally biased region" description="Low complexity" evidence="1">
    <location>
        <begin position="667"/>
        <end position="686"/>
    </location>
</feature>